<organism evidence="2 3">
    <name type="scientific">Leptothrix discophora</name>
    <dbReference type="NCBI Taxonomy" id="89"/>
    <lineage>
        <taxon>Bacteria</taxon>
        <taxon>Pseudomonadati</taxon>
        <taxon>Pseudomonadota</taxon>
        <taxon>Betaproteobacteria</taxon>
        <taxon>Burkholderiales</taxon>
        <taxon>Sphaerotilaceae</taxon>
        <taxon>Leptothrix</taxon>
    </lineage>
</organism>
<keyword evidence="1" id="KW-1133">Transmembrane helix</keyword>
<evidence type="ECO:0000256" key="1">
    <source>
        <dbReference type="SAM" id="Phobius"/>
    </source>
</evidence>
<dbReference type="RefSeq" id="WP_305748931.1">
    <property type="nucleotide sequence ID" value="NZ_JAUZEE010000003.1"/>
</dbReference>
<gene>
    <name evidence="2" type="ORF">Q8X39_06945</name>
</gene>
<dbReference type="Proteomes" id="UP001235760">
    <property type="component" value="Unassembled WGS sequence"/>
</dbReference>
<keyword evidence="1" id="KW-0472">Membrane</keyword>
<comment type="caution">
    <text evidence="2">The sequence shown here is derived from an EMBL/GenBank/DDBJ whole genome shotgun (WGS) entry which is preliminary data.</text>
</comment>
<reference evidence="2 3" key="1">
    <citation type="submission" date="2023-08" db="EMBL/GenBank/DDBJ databases">
        <authorList>
            <person name="Roldan D.M."/>
            <person name="Menes R.J."/>
        </authorList>
    </citation>
    <scope>NUCLEOTIDE SEQUENCE [LARGE SCALE GENOMIC DNA]</scope>
    <source>
        <strain evidence="2 3">CCM 2812</strain>
    </source>
</reference>
<dbReference type="EMBL" id="JAUZEE010000003">
    <property type="protein sequence ID" value="MDP4300370.1"/>
    <property type="molecule type" value="Genomic_DNA"/>
</dbReference>
<dbReference type="Pfam" id="PF14373">
    <property type="entry name" value="Imm_superinfect"/>
    <property type="match status" value="1"/>
</dbReference>
<sequence>MDGVLISVLVLAAIVAAVAAYLLPALIASWRDHPQERRIMWINLLARWTGFGWLAAVLWAVAYFPPPVPRVRGDHTDEEILQRSLRACPMCLEEIKVEARRCRHCGADVGQVSA</sequence>
<accession>A0ABT9G1K4</accession>
<protein>
    <submittedName>
        <fullName evidence="2">Superinfection immunity protein</fullName>
    </submittedName>
</protein>
<feature type="transmembrane region" description="Helical" evidence="1">
    <location>
        <begin position="40"/>
        <end position="64"/>
    </location>
</feature>
<keyword evidence="1" id="KW-0812">Transmembrane</keyword>
<evidence type="ECO:0000313" key="2">
    <source>
        <dbReference type="EMBL" id="MDP4300370.1"/>
    </source>
</evidence>
<name>A0ABT9G1K4_LEPDI</name>
<proteinExistence type="predicted"/>
<dbReference type="InterPro" id="IPR016410">
    <property type="entry name" value="Phage_imm"/>
</dbReference>
<keyword evidence="3" id="KW-1185">Reference proteome</keyword>
<evidence type="ECO:0000313" key="3">
    <source>
        <dbReference type="Proteomes" id="UP001235760"/>
    </source>
</evidence>
<feature type="transmembrane region" description="Helical" evidence="1">
    <location>
        <begin position="6"/>
        <end position="28"/>
    </location>
</feature>